<accession>A0A8H6NLQ9</accession>
<proteinExistence type="predicted"/>
<dbReference type="AlphaFoldDB" id="A0A8H6NLQ9"/>
<keyword evidence="3" id="KW-1185">Reference proteome</keyword>
<name>A0A8H6NLQ9_9PEZI</name>
<feature type="region of interest" description="Disordered" evidence="1">
    <location>
        <begin position="35"/>
        <end position="66"/>
    </location>
</feature>
<organism evidence="2 3">
    <name type="scientific">Colletotrichum plurivorum</name>
    <dbReference type="NCBI Taxonomy" id="2175906"/>
    <lineage>
        <taxon>Eukaryota</taxon>
        <taxon>Fungi</taxon>
        <taxon>Dikarya</taxon>
        <taxon>Ascomycota</taxon>
        <taxon>Pezizomycotina</taxon>
        <taxon>Sordariomycetes</taxon>
        <taxon>Hypocreomycetidae</taxon>
        <taxon>Glomerellales</taxon>
        <taxon>Glomerellaceae</taxon>
        <taxon>Colletotrichum</taxon>
        <taxon>Colletotrichum orchidearum species complex</taxon>
    </lineage>
</organism>
<sequence length="125" mass="13429">MHLAQAQPVGDPKTRLRGILSWETTVFDASMRVSREVSPPQHLIIPSSLSRPSSPLRLSAPQPMQRGPTLAFASEALHASCERAPAGGGTRRSSPNLECQDKHGTLRRTAFKIRPPVGTGRGLSG</sequence>
<comment type="caution">
    <text evidence="2">The sequence shown here is derived from an EMBL/GenBank/DDBJ whole genome shotgun (WGS) entry which is preliminary data.</text>
</comment>
<dbReference type="EMBL" id="WIGO01000026">
    <property type="protein sequence ID" value="KAF6837260.1"/>
    <property type="molecule type" value="Genomic_DNA"/>
</dbReference>
<evidence type="ECO:0000256" key="1">
    <source>
        <dbReference type="SAM" id="MobiDB-lite"/>
    </source>
</evidence>
<gene>
    <name evidence="2" type="ORF">CPLU01_03124</name>
</gene>
<evidence type="ECO:0000313" key="2">
    <source>
        <dbReference type="EMBL" id="KAF6837260.1"/>
    </source>
</evidence>
<dbReference type="Proteomes" id="UP000654918">
    <property type="component" value="Unassembled WGS sequence"/>
</dbReference>
<evidence type="ECO:0000313" key="3">
    <source>
        <dbReference type="Proteomes" id="UP000654918"/>
    </source>
</evidence>
<reference evidence="2" key="1">
    <citation type="journal article" date="2020" name="Phytopathology">
        <title>Genome Sequence Resources of Colletotrichum truncatum, C. plurivorum, C. musicola, and C. sojae: Four Species Pathogenic to Soybean (Glycine max).</title>
        <authorList>
            <person name="Rogerio F."/>
            <person name="Boufleur T.R."/>
            <person name="Ciampi-Guillardi M."/>
            <person name="Sukno S.A."/>
            <person name="Thon M.R."/>
            <person name="Massola Junior N.S."/>
            <person name="Baroncelli R."/>
        </authorList>
    </citation>
    <scope>NUCLEOTIDE SEQUENCE</scope>
    <source>
        <strain evidence="2">LFN00145</strain>
    </source>
</reference>
<protein>
    <submittedName>
        <fullName evidence="2">Uncharacterized protein</fullName>
    </submittedName>
</protein>
<feature type="compositionally biased region" description="Low complexity" evidence="1">
    <location>
        <begin position="46"/>
        <end position="59"/>
    </location>
</feature>
<feature type="region of interest" description="Disordered" evidence="1">
    <location>
        <begin position="83"/>
        <end position="125"/>
    </location>
</feature>